<dbReference type="SUPFAM" id="SSF53187">
    <property type="entry name" value="Zn-dependent exopeptidases"/>
    <property type="match status" value="1"/>
</dbReference>
<accession>A0A0D6PZQ2</accession>
<dbReference type="InterPro" id="IPR010158">
    <property type="entry name" value="Amidase_Cbmase"/>
</dbReference>
<name>A0A0D6PZQ2_KOMEU</name>
<dbReference type="Pfam" id="PF01546">
    <property type="entry name" value="Peptidase_M20"/>
    <property type="match status" value="1"/>
</dbReference>
<evidence type="ECO:0000256" key="1">
    <source>
        <dbReference type="ARBA" id="ARBA00022801"/>
    </source>
</evidence>
<protein>
    <submittedName>
        <fullName evidence="2">N-carbamoyl-L-amino acid amidohydrolase</fullName>
    </submittedName>
</protein>
<evidence type="ECO:0000313" key="3">
    <source>
        <dbReference type="Proteomes" id="UP000032675"/>
    </source>
</evidence>
<dbReference type="PANTHER" id="PTHR32494:SF5">
    <property type="entry name" value="ALLANTOATE AMIDOHYDROLASE"/>
    <property type="match status" value="1"/>
</dbReference>
<dbReference type="AlphaFoldDB" id="A0A0D6PZQ2"/>
<comment type="caution">
    <text evidence="2">The sequence shown here is derived from an EMBL/GenBank/DDBJ whole genome shotgun (WGS) entry which is preliminary data.</text>
</comment>
<keyword evidence="1 2" id="KW-0378">Hydrolase</keyword>
<proteinExistence type="predicted"/>
<organism evidence="2 3">
    <name type="scientific">Komagataeibacter europaeus NBRC 3261</name>
    <dbReference type="NCBI Taxonomy" id="1234669"/>
    <lineage>
        <taxon>Bacteria</taxon>
        <taxon>Pseudomonadati</taxon>
        <taxon>Pseudomonadota</taxon>
        <taxon>Alphaproteobacteria</taxon>
        <taxon>Acetobacterales</taxon>
        <taxon>Acetobacteraceae</taxon>
        <taxon>Komagataeibacter</taxon>
    </lineage>
</organism>
<dbReference type="RefSeq" id="WP_048850576.1">
    <property type="nucleotide sequence ID" value="NZ_BANI01000042.1"/>
</dbReference>
<dbReference type="EMBL" id="BANI01000042">
    <property type="protein sequence ID" value="GAN96001.1"/>
    <property type="molecule type" value="Genomic_DNA"/>
</dbReference>
<dbReference type="InterPro" id="IPR002933">
    <property type="entry name" value="Peptidase_M20"/>
</dbReference>
<dbReference type="PANTHER" id="PTHR32494">
    <property type="entry name" value="ALLANTOATE DEIMINASE-RELATED"/>
    <property type="match status" value="1"/>
</dbReference>
<gene>
    <name evidence="2" type="ORF">Geu3261_0045_003</name>
</gene>
<dbReference type="Proteomes" id="UP000032675">
    <property type="component" value="Unassembled WGS sequence"/>
</dbReference>
<dbReference type="Gene3D" id="3.40.630.10">
    <property type="entry name" value="Zn peptidases"/>
    <property type="match status" value="1"/>
</dbReference>
<dbReference type="GO" id="GO:0016813">
    <property type="term" value="F:hydrolase activity, acting on carbon-nitrogen (but not peptide) bonds, in linear amidines"/>
    <property type="evidence" value="ECO:0007669"/>
    <property type="project" value="InterPro"/>
</dbReference>
<evidence type="ECO:0000313" key="2">
    <source>
        <dbReference type="EMBL" id="GAN96001.1"/>
    </source>
</evidence>
<reference evidence="2 3" key="1">
    <citation type="submission" date="2012-11" db="EMBL/GenBank/DDBJ databases">
        <title>Whole genome sequence of Gluconacetobacter europaeus NBRC3261.</title>
        <authorList>
            <person name="Azuma Y."/>
            <person name="Higashiura N."/>
            <person name="Hirakawa H."/>
            <person name="Matsushita K."/>
        </authorList>
    </citation>
    <scope>NUCLEOTIDE SEQUENCE [LARGE SCALE GENOMIC DNA]</scope>
    <source>
        <strain evidence="2 3">NBRC 3261</strain>
    </source>
</reference>
<sequence>MMGSHLDTPSTGGRYDRISGVGHDVAHMIRICPAAMIFIPRRDGLNYNQAEHADPGDIVAGANVLAYTIMAADEHCDPA</sequence>